<evidence type="ECO:0000313" key="1">
    <source>
        <dbReference type="EMBL" id="AVD99672.1"/>
    </source>
</evidence>
<reference evidence="2" key="1">
    <citation type="submission" date="2018-01" db="EMBL/GenBank/DDBJ databases">
        <authorList>
            <person name="Gaut B.S."/>
            <person name="Morton B.R."/>
            <person name="Clegg M.T."/>
            <person name="Duvall M.R."/>
        </authorList>
    </citation>
    <scope>NUCLEOTIDE SEQUENCE [LARGE SCALE GENOMIC DNA]</scope>
</reference>
<name>A0A2L1IWY9_9CAUD</name>
<keyword evidence="2" id="KW-1185">Reference proteome</keyword>
<evidence type="ECO:0000313" key="2">
    <source>
        <dbReference type="Proteomes" id="UP000240246"/>
    </source>
</evidence>
<accession>A0A2L1IWY9</accession>
<dbReference type="EMBL" id="MG757156">
    <property type="protein sequence ID" value="AVD99672.1"/>
    <property type="molecule type" value="Genomic_DNA"/>
</dbReference>
<gene>
    <name evidence="1" type="ORF">SEA_CUKE_54</name>
</gene>
<organism evidence="1 2">
    <name type="scientific">Mycobacterium phage Cuke</name>
    <dbReference type="NCBI Taxonomy" id="2079417"/>
    <lineage>
        <taxon>Viruses</taxon>
        <taxon>Duplodnaviria</taxon>
        <taxon>Heunggongvirae</taxon>
        <taxon>Uroviricota</taxon>
        <taxon>Caudoviricetes</taxon>
        <taxon>Cukevirus</taxon>
        <taxon>Cukevirus cuke</taxon>
    </lineage>
</organism>
<dbReference type="Proteomes" id="UP000240246">
    <property type="component" value="Segment"/>
</dbReference>
<protein>
    <submittedName>
        <fullName evidence="1">Uncharacterized protein</fullName>
    </submittedName>
</protein>
<proteinExistence type="predicted"/>
<sequence>MKFVDLSTGEPKEVEVFNLREVVGKMSVGPVQYSRVRTLTEWIKEPEISTPTPAFTFQEIDYWKPEQVKDWDALWEKQIELEAERQWLKLKCETFSKAYLIDELLDQARDLESRNSRCYNKNRGNSMSDGRRRVVAFEGVEAFVRMLLGDTGIPTDKSRELAEHIRKAKAHVNMQ</sequence>